<dbReference type="SUPFAM" id="SSF54211">
    <property type="entry name" value="Ribosomal protein S5 domain 2-like"/>
    <property type="match status" value="1"/>
</dbReference>
<accession>A0A7C3RM81</accession>
<dbReference type="SMART" id="SM00382">
    <property type="entry name" value="AAA"/>
    <property type="match status" value="1"/>
</dbReference>
<dbReference type="InterPro" id="IPR000523">
    <property type="entry name" value="Mg_chelatse_chII-like_cat_dom"/>
</dbReference>
<dbReference type="PANTHER" id="PTHR32039:SF7">
    <property type="entry name" value="COMPETENCE PROTEIN COMM"/>
    <property type="match status" value="1"/>
</dbReference>
<dbReference type="PANTHER" id="PTHR32039">
    <property type="entry name" value="MAGNESIUM-CHELATASE SUBUNIT CHLI"/>
    <property type="match status" value="1"/>
</dbReference>
<dbReference type="Pfam" id="PF13335">
    <property type="entry name" value="Mg_chelatase_C"/>
    <property type="match status" value="1"/>
</dbReference>
<dbReference type="Gene3D" id="3.40.50.300">
    <property type="entry name" value="P-loop containing nucleotide triphosphate hydrolases"/>
    <property type="match status" value="1"/>
</dbReference>
<dbReference type="SUPFAM" id="SSF52540">
    <property type="entry name" value="P-loop containing nucleoside triphosphate hydrolases"/>
    <property type="match status" value="1"/>
</dbReference>
<dbReference type="InterPro" id="IPR045006">
    <property type="entry name" value="CHLI-like"/>
</dbReference>
<evidence type="ECO:0000259" key="2">
    <source>
        <dbReference type="SMART" id="SM00382"/>
    </source>
</evidence>
<reference evidence="3" key="1">
    <citation type="journal article" date="2020" name="mSystems">
        <title>Genome- and Community-Level Interaction Insights into Carbon Utilization and Element Cycling Functions of Hydrothermarchaeota in Hydrothermal Sediment.</title>
        <authorList>
            <person name="Zhou Z."/>
            <person name="Liu Y."/>
            <person name="Xu W."/>
            <person name="Pan J."/>
            <person name="Luo Z.H."/>
            <person name="Li M."/>
        </authorList>
    </citation>
    <scope>NUCLEOTIDE SEQUENCE [LARGE SCALE GENOMIC DNA]</scope>
    <source>
        <strain evidence="3">SpSt-81</strain>
    </source>
</reference>
<dbReference type="InterPro" id="IPR004482">
    <property type="entry name" value="Mg_chelat-rel"/>
</dbReference>
<dbReference type="GO" id="GO:0005524">
    <property type="term" value="F:ATP binding"/>
    <property type="evidence" value="ECO:0007669"/>
    <property type="project" value="UniProtKB-KW"/>
</dbReference>
<protein>
    <submittedName>
        <fullName evidence="3">ATP-binding protein</fullName>
    </submittedName>
</protein>
<dbReference type="Gene3D" id="3.30.230.10">
    <property type="match status" value="1"/>
</dbReference>
<organism evidence="3">
    <name type="scientific">Dictyoglomus thermophilum</name>
    <dbReference type="NCBI Taxonomy" id="14"/>
    <lineage>
        <taxon>Bacteria</taxon>
        <taxon>Pseudomonadati</taxon>
        <taxon>Dictyoglomota</taxon>
        <taxon>Dictyoglomia</taxon>
        <taxon>Dictyoglomales</taxon>
        <taxon>Dictyoglomaceae</taxon>
        <taxon>Dictyoglomus</taxon>
    </lineage>
</organism>
<dbReference type="InterPro" id="IPR025158">
    <property type="entry name" value="Mg_chelat-rel_C"/>
</dbReference>
<dbReference type="InterPro" id="IPR020568">
    <property type="entry name" value="Ribosomal_Su5_D2-typ_SF"/>
</dbReference>
<sequence length="506" mass="57437">MLSKVKSATLWGLKCYDIEIEVDITSGVPSFNIVGLAEQEVQESKERVRSALKNSGFEFPLKRVTINLAPADLKKDTPLFDLPIAIGILSTFMNFHFDNEKTAFLGELAFDGRIRKGKGILSIVYGLKNNGYNKVFVPKENEFECSLIDGIEIYHVSHLSQIVRFLLGEINLSPVKFQYPEYNPVYEEDFSFIKGHYLPKRALEVAASGGHNVLLVGPPGTGKTLLAKAFSSIFPPLTYEEAFEVTQIYSAAGLLVEDSLIQKRPFRNPHHTISYAGLLGGGVSPQIGEITLAHKGILFLDELPEFRRDVLEGLRQPLEEGKIVISRSKYTVTYPAQFVLVAGMNPCKCGYFGDKEKECTCTPYDVKKYWSKVSGPLLDRIDIRVYVNRVEKEKIFNDNLEESSERIRERVKKAREIQYERYKSEKIYLNSQLTPKLIKKYVSLNPRIRDLLLNTAERMKLSMRSIDRIIKVSRTIADLESSEEIKESHLIEALTFRGLEDFVSNL</sequence>
<dbReference type="NCBIfam" id="TIGR00368">
    <property type="entry name" value="YifB family Mg chelatase-like AAA ATPase"/>
    <property type="match status" value="1"/>
</dbReference>
<gene>
    <name evidence="3" type="ORF">ENW00_04545</name>
</gene>
<dbReference type="AlphaFoldDB" id="A0A7C3RM81"/>
<dbReference type="Pfam" id="PF13541">
    <property type="entry name" value="ChlI"/>
    <property type="match status" value="1"/>
</dbReference>
<dbReference type="InterPro" id="IPR025943">
    <property type="entry name" value="Sigma_54_int_dom_ATP-bd_2"/>
</dbReference>
<comment type="similarity">
    <text evidence="1">Belongs to the Mg-chelatase subunits D/I family. ComM subfamily.</text>
</comment>
<evidence type="ECO:0000256" key="1">
    <source>
        <dbReference type="ARBA" id="ARBA00006354"/>
    </source>
</evidence>
<dbReference type="PROSITE" id="PS00676">
    <property type="entry name" value="SIGMA54_INTERACT_2"/>
    <property type="match status" value="1"/>
</dbReference>
<name>A0A7C3RM81_DICTH</name>
<dbReference type="EMBL" id="DTIN01000014">
    <property type="protein sequence ID" value="HFX13417.1"/>
    <property type="molecule type" value="Genomic_DNA"/>
</dbReference>
<dbReference type="InterPro" id="IPR014721">
    <property type="entry name" value="Ribsml_uS5_D2-typ_fold_subgr"/>
</dbReference>
<keyword evidence="3" id="KW-0547">Nucleotide-binding</keyword>
<proteinExistence type="inferred from homology"/>
<evidence type="ECO:0000313" key="3">
    <source>
        <dbReference type="EMBL" id="HFX13417.1"/>
    </source>
</evidence>
<dbReference type="InterPro" id="IPR027417">
    <property type="entry name" value="P-loop_NTPase"/>
</dbReference>
<dbReference type="Pfam" id="PF01078">
    <property type="entry name" value="Mg_chelatase"/>
    <property type="match status" value="1"/>
</dbReference>
<dbReference type="InterPro" id="IPR003593">
    <property type="entry name" value="AAA+_ATPase"/>
</dbReference>
<feature type="domain" description="AAA+ ATPase" evidence="2">
    <location>
        <begin position="209"/>
        <end position="391"/>
    </location>
</feature>
<keyword evidence="3" id="KW-0067">ATP-binding</keyword>
<comment type="caution">
    <text evidence="3">The sequence shown here is derived from an EMBL/GenBank/DDBJ whole genome shotgun (WGS) entry which is preliminary data.</text>
</comment>